<dbReference type="SUPFAM" id="SSF117916">
    <property type="entry name" value="Fe-S cluster assembly (FSCA) domain-like"/>
    <property type="match status" value="1"/>
</dbReference>
<dbReference type="GO" id="GO:0051536">
    <property type="term" value="F:iron-sulfur cluster binding"/>
    <property type="evidence" value="ECO:0007669"/>
    <property type="project" value="InterPro"/>
</dbReference>
<dbReference type="InterPro" id="IPR001075">
    <property type="entry name" value="NIF_FeS_clus_asmbl_NifU_C"/>
</dbReference>
<dbReference type="GO" id="GO:0016226">
    <property type="term" value="P:iron-sulfur cluster assembly"/>
    <property type="evidence" value="ECO:0007669"/>
    <property type="project" value="InterPro"/>
</dbReference>
<accession>D2MNP1</accession>
<dbReference type="EMBL" id="ADFR01000004">
    <property type="protein sequence ID" value="EFC05832.1"/>
    <property type="molecule type" value="Genomic_DNA"/>
</dbReference>
<dbReference type="RefSeq" id="WP_006627012.1">
    <property type="nucleotide sequence ID" value="NZ_ADFR01000004.1"/>
</dbReference>
<protein>
    <submittedName>
        <fullName evidence="3">NifU-like protein</fullName>
    </submittedName>
</protein>
<comment type="caution">
    <text evidence="3">The sequence shown here is derived from an EMBL/GenBank/DDBJ whole genome shotgun (WGS) entry which is preliminary data.</text>
</comment>
<keyword evidence="4" id="KW-1185">Reference proteome</keyword>
<dbReference type="STRING" id="679192.HMPREF9013_0024"/>
<dbReference type="Pfam" id="PF01106">
    <property type="entry name" value="NifU"/>
    <property type="match status" value="1"/>
</dbReference>
<evidence type="ECO:0000313" key="4">
    <source>
        <dbReference type="Proteomes" id="UP000005017"/>
    </source>
</evidence>
<feature type="domain" description="NIF system FeS cluster assembly NifU C-terminal" evidence="2">
    <location>
        <begin position="21"/>
        <end position="85"/>
    </location>
</feature>
<dbReference type="eggNOG" id="COG0694">
    <property type="taxonomic scope" value="Bacteria"/>
</dbReference>
<name>D2MNP1_9FIRM</name>
<evidence type="ECO:0000313" key="3">
    <source>
        <dbReference type="EMBL" id="EFC05832.1"/>
    </source>
</evidence>
<dbReference type="PANTHER" id="PTHR11178">
    <property type="entry name" value="IRON-SULFUR CLUSTER SCAFFOLD PROTEIN NFU-RELATED"/>
    <property type="match status" value="1"/>
</dbReference>
<evidence type="ECO:0000256" key="1">
    <source>
        <dbReference type="ARBA" id="ARBA00049958"/>
    </source>
</evidence>
<comment type="function">
    <text evidence="1">May be involved in the formation or repair of [Fe-S] clusters present in iron-sulfur proteins.</text>
</comment>
<dbReference type="Proteomes" id="UP000005017">
    <property type="component" value="Unassembled WGS sequence"/>
</dbReference>
<dbReference type="AlphaFoldDB" id="D2MNP1"/>
<proteinExistence type="predicted"/>
<dbReference type="InterPro" id="IPR034904">
    <property type="entry name" value="FSCA_dom_sf"/>
</dbReference>
<sequence>MPDVIDKIALDSERKELLKRIQHTLDKIRPYIQADGGDCELVGFDDGTVIISMTGACQGCGIIDITLNDGIKAILMDEVPEVKDVKMLEPDPYTEFTPYY</sequence>
<dbReference type="OrthoDB" id="9796965at2"/>
<dbReference type="GO" id="GO:0005506">
    <property type="term" value="F:iron ion binding"/>
    <property type="evidence" value="ECO:0007669"/>
    <property type="project" value="InterPro"/>
</dbReference>
<organism evidence="3 4">
    <name type="scientific">Bulleidia extructa W1219</name>
    <dbReference type="NCBI Taxonomy" id="679192"/>
    <lineage>
        <taxon>Bacteria</taxon>
        <taxon>Bacillati</taxon>
        <taxon>Bacillota</taxon>
        <taxon>Erysipelotrichia</taxon>
        <taxon>Erysipelotrichales</taxon>
        <taxon>Erysipelotrichaceae</taxon>
        <taxon>Bulleidia</taxon>
    </lineage>
</organism>
<dbReference type="Gene3D" id="3.30.300.130">
    <property type="entry name" value="Fe-S cluster assembly (FSCA)"/>
    <property type="match status" value="1"/>
</dbReference>
<gene>
    <name evidence="3" type="ORF">HMPREF9013_0024</name>
</gene>
<reference evidence="4" key="1">
    <citation type="submission" date="2009-12" db="EMBL/GenBank/DDBJ databases">
        <title>Sequence of Clostridiales genomosp. BVAB3 str. UPII9-5.</title>
        <authorList>
            <person name="Madupu R."/>
            <person name="Durkin A.S."/>
            <person name="Torralba M."/>
            <person name="Methe B."/>
            <person name="Sutton G.G."/>
            <person name="Strausberg R.L."/>
            <person name="Nelson K.E."/>
        </authorList>
    </citation>
    <scope>NUCLEOTIDE SEQUENCE [LARGE SCALE GENOMIC DNA]</scope>
    <source>
        <strain evidence="4">W1219</strain>
    </source>
</reference>
<evidence type="ECO:0000259" key="2">
    <source>
        <dbReference type="Pfam" id="PF01106"/>
    </source>
</evidence>